<evidence type="ECO:0000256" key="4">
    <source>
        <dbReference type="ARBA" id="ARBA00023163"/>
    </source>
</evidence>
<evidence type="ECO:0000259" key="5">
    <source>
        <dbReference type="PROSITE" id="PS50932"/>
    </source>
</evidence>
<reference evidence="6 7" key="1">
    <citation type="submission" date="2016-10" db="EMBL/GenBank/DDBJ databases">
        <authorList>
            <person name="de Groot N.N."/>
        </authorList>
    </citation>
    <scope>NUCLEOTIDE SEQUENCE [LARGE SCALE GENOMIC DNA]</scope>
    <source>
        <strain evidence="6 7">DSM 22489</strain>
    </source>
</reference>
<evidence type="ECO:0000256" key="3">
    <source>
        <dbReference type="ARBA" id="ARBA00023125"/>
    </source>
</evidence>
<dbReference type="OrthoDB" id="9796186at2"/>
<evidence type="ECO:0000256" key="2">
    <source>
        <dbReference type="ARBA" id="ARBA00023015"/>
    </source>
</evidence>
<evidence type="ECO:0000313" key="6">
    <source>
        <dbReference type="EMBL" id="SEG57442.1"/>
    </source>
</evidence>
<dbReference type="Proteomes" id="UP000236728">
    <property type="component" value="Unassembled WGS sequence"/>
</dbReference>
<gene>
    <name evidence="6" type="ORF">SAMN05421819_3637</name>
</gene>
<dbReference type="Gene3D" id="1.10.260.40">
    <property type="entry name" value="lambda repressor-like DNA-binding domains"/>
    <property type="match status" value="1"/>
</dbReference>
<dbReference type="PANTHER" id="PTHR30146">
    <property type="entry name" value="LACI-RELATED TRANSCRIPTIONAL REPRESSOR"/>
    <property type="match status" value="1"/>
</dbReference>
<keyword evidence="4" id="KW-0804">Transcription</keyword>
<sequence length="339" mass="37308">MDMRGIAKLAGVSSATVSRVINGSSLVRPETVERVRKVIEEAKFFPNNSATTLKYGRSDTYGVVIPDITNPFFPEFIKNFEGILVGNDKDMLMATTEFDSSRMQQCIRRMLMRKVDGVALLASEIETQSFEDLIHNRVPLVTMDRGHIGRGLSDVSIDNRSGMDQALQHLKGLGHKKIGYIGGVEGLTISDHRIDAFMHALQRVGLETRPEFIKVGNYRSAGGMNAMTELLSLKDRPTAVLAANDLSAIGGMRAAMKLGVSIPTDLSIVGFDDIELSEIVHPPLTTLRLPRPELASVFFYALEQLKSTPHSRGKHYTVKTSLVVRESTGPAPKRRRGTS</sequence>
<dbReference type="SUPFAM" id="SSF47413">
    <property type="entry name" value="lambda repressor-like DNA-binding domains"/>
    <property type="match status" value="1"/>
</dbReference>
<dbReference type="CDD" id="cd06267">
    <property type="entry name" value="PBP1_LacI_sugar_binding-like"/>
    <property type="match status" value="1"/>
</dbReference>
<dbReference type="GO" id="GO:0003700">
    <property type="term" value="F:DNA-binding transcription factor activity"/>
    <property type="evidence" value="ECO:0007669"/>
    <property type="project" value="TreeGrafter"/>
</dbReference>
<dbReference type="InterPro" id="IPR028082">
    <property type="entry name" value="Peripla_BP_I"/>
</dbReference>
<dbReference type="InterPro" id="IPR046335">
    <property type="entry name" value="LacI/GalR-like_sensor"/>
</dbReference>
<organism evidence="6 7">
    <name type="scientific">Bryocella elongata</name>
    <dbReference type="NCBI Taxonomy" id="863522"/>
    <lineage>
        <taxon>Bacteria</taxon>
        <taxon>Pseudomonadati</taxon>
        <taxon>Acidobacteriota</taxon>
        <taxon>Terriglobia</taxon>
        <taxon>Terriglobales</taxon>
        <taxon>Acidobacteriaceae</taxon>
        <taxon>Bryocella</taxon>
    </lineage>
</organism>
<evidence type="ECO:0000313" key="7">
    <source>
        <dbReference type="Proteomes" id="UP000236728"/>
    </source>
</evidence>
<dbReference type="RefSeq" id="WP_103934476.1">
    <property type="nucleotide sequence ID" value="NZ_FNVA01000006.1"/>
</dbReference>
<keyword evidence="2" id="KW-0805">Transcription regulation</keyword>
<feature type="domain" description="HTH lacI-type" evidence="5">
    <location>
        <begin position="1"/>
        <end position="55"/>
    </location>
</feature>
<dbReference type="Pfam" id="PF13377">
    <property type="entry name" value="Peripla_BP_3"/>
    <property type="match status" value="1"/>
</dbReference>
<dbReference type="Gene3D" id="3.40.50.2300">
    <property type="match status" value="2"/>
</dbReference>
<protein>
    <submittedName>
        <fullName evidence="6">Transcriptional regulator, LacI family</fullName>
    </submittedName>
</protein>
<dbReference type="SUPFAM" id="SSF53822">
    <property type="entry name" value="Periplasmic binding protein-like I"/>
    <property type="match status" value="1"/>
</dbReference>
<proteinExistence type="predicted"/>
<evidence type="ECO:0000256" key="1">
    <source>
        <dbReference type="ARBA" id="ARBA00022491"/>
    </source>
</evidence>
<dbReference type="PANTHER" id="PTHR30146:SF148">
    <property type="entry name" value="HTH-TYPE TRANSCRIPTIONAL REPRESSOR PURR-RELATED"/>
    <property type="match status" value="1"/>
</dbReference>
<dbReference type="CDD" id="cd01392">
    <property type="entry name" value="HTH_LacI"/>
    <property type="match status" value="1"/>
</dbReference>
<dbReference type="InterPro" id="IPR000843">
    <property type="entry name" value="HTH_LacI"/>
</dbReference>
<name>A0A1H6B9V3_9BACT</name>
<dbReference type="SMART" id="SM00354">
    <property type="entry name" value="HTH_LACI"/>
    <property type="match status" value="1"/>
</dbReference>
<keyword evidence="1" id="KW-0678">Repressor</keyword>
<keyword evidence="7" id="KW-1185">Reference proteome</keyword>
<dbReference type="InterPro" id="IPR010982">
    <property type="entry name" value="Lambda_DNA-bd_dom_sf"/>
</dbReference>
<dbReference type="Pfam" id="PF00356">
    <property type="entry name" value="LacI"/>
    <property type="match status" value="1"/>
</dbReference>
<dbReference type="GO" id="GO:0000976">
    <property type="term" value="F:transcription cis-regulatory region binding"/>
    <property type="evidence" value="ECO:0007669"/>
    <property type="project" value="TreeGrafter"/>
</dbReference>
<dbReference type="EMBL" id="FNVA01000006">
    <property type="protein sequence ID" value="SEG57442.1"/>
    <property type="molecule type" value="Genomic_DNA"/>
</dbReference>
<dbReference type="PROSITE" id="PS50932">
    <property type="entry name" value="HTH_LACI_2"/>
    <property type="match status" value="1"/>
</dbReference>
<keyword evidence="3" id="KW-0238">DNA-binding</keyword>
<dbReference type="AlphaFoldDB" id="A0A1H6B9V3"/>
<accession>A0A1H6B9V3</accession>